<evidence type="ECO:0000313" key="4">
    <source>
        <dbReference type="Proteomes" id="UP000596660"/>
    </source>
</evidence>
<evidence type="ECO:0000259" key="2">
    <source>
        <dbReference type="Pfam" id="PF13966"/>
    </source>
</evidence>
<proteinExistence type="predicted"/>
<feature type="domain" description="RNase H type-1" evidence="1">
    <location>
        <begin position="286"/>
        <end position="356"/>
    </location>
</feature>
<dbReference type="Gramene" id="AUR62014818-RA">
    <property type="protein sequence ID" value="AUR62014818-RA:cds"/>
    <property type="gene ID" value="AUR62014818"/>
</dbReference>
<sequence length="373" mass="41632">MRLSSVSYAFKWNGQVDGKISTFNVESSVDLCVAELIDDDRHCWDIAALHQHLTVEDAALAQGIPLSLNQVEDSMYWWPATDGVYSTKSGYLMARMGHVRGWTARFWGDRAEIWNSIWNIGGPPKLCQFLWRACTESLATFGRLQQRHIRDDGVCGVFYSAQESIIHAIFLCPSVNQVWELSPFADLLRDAPSDQNFVDRFAWMKGKVSKSELLVLAALAWATWSYRNSVVFENPWQNRDIGVLGFLRLVKDYKSYCNAVSPRAPAAVTRNMWKPPAAGLVRVNSDAAVISEVAASIGVVLRDDQGVILAAKVKRIAGKRSVKVLEAMAARLGLQVARDLGYGRVELESDALSVTKSDQLDKGRHDSVGFDYR</sequence>
<dbReference type="PANTHER" id="PTHR47074">
    <property type="entry name" value="BNAC02G40300D PROTEIN"/>
    <property type="match status" value="1"/>
</dbReference>
<name>A0A803LLH1_CHEQI</name>
<dbReference type="InterPro" id="IPR026960">
    <property type="entry name" value="RVT-Znf"/>
</dbReference>
<dbReference type="AlphaFoldDB" id="A0A803LLH1"/>
<evidence type="ECO:0000259" key="1">
    <source>
        <dbReference type="Pfam" id="PF13456"/>
    </source>
</evidence>
<dbReference type="GO" id="GO:0004523">
    <property type="term" value="F:RNA-DNA hybrid ribonuclease activity"/>
    <property type="evidence" value="ECO:0007669"/>
    <property type="project" value="InterPro"/>
</dbReference>
<evidence type="ECO:0000313" key="3">
    <source>
        <dbReference type="EnsemblPlants" id="AUR62014818-RA:cds"/>
    </source>
</evidence>
<dbReference type="GO" id="GO:0003676">
    <property type="term" value="F:nucleic acid binding"/>
    <property type="evidence" value="ECO:0007669"/>
    <property type="project" value="InterPro"/>
</dbReference>
<dbReference type="InterPro" id="IPR002156">
    <property type="entry name" value="RNaseH_domain"/>
</dbReference>
<accession>A0A803LLH1</accession>
<keyword evidence="4" id="KW-1185">Reference proteome</keyword>
<dbReference type="InterPro" id="IPR044730">
    <property type="entry name" value="RNase_H-like_dom_plant"/>
</dbReference>
<dbReference type="OMA" id="YHNSATH"/>
<reference evidence="3" key="1">
    <citation type="journal article" date="2017" name="Nature">
        <title>The genome of Chenopodium quinoa.</title>
        <authorList>
            <person name="Jarvis D.E."/>
            <person name="Ho Y.S."/>
            <person name="Lightfoot D.J."/>
            <person name="Schmoeckel S.M."/>
            <person name="Li B."/>
            <person name="Borm T.J.A."/>
            <person name="Ohyanagi H."/>
            <person name="Mineta K."/>
            <person name="Michell C.T."/>
            <person name="Saber N."/>
            <person name="Kharbatia N.M."/>
            <person name="Rupper R.R."/>
            <person name="Sharp A.R."/>
            <person name="Dally N."/>
            <person name="Boughton B.A."/>
            <person name="Woo Y.H."/>
            <person name="Gao G."/>
            <person name="Schijlen E.G.W.M."/>
            <person name="Guo X."/>
            <person name="Momin A.A."/>
            <person name="Negrao S."/>
            <person name="Al-Babili S."/>
            <person name="Gehring C."/>
            <person name="Roessner U."/>
            <person name="Jung C."/>
            <person name="Murphy K."/>
            <person name="Arold S.T."/>
            <person name="Gojobori T."/>
            <person name="van der Linden C.G."/>
            <person name="van Loo E.N."/>
            <person name="Jellen E.N."/>
            <person name="Maughan P.J."/>
            <person name="Tester M."/>
        </authorList>
    </citation>
    <scope>NUCLEOTIDE SEQUENCE [LARGE SCALE GENOMIC DNA]</scope>
    <source>
        <strain evidence="3">cv. PI 614886</strain>
    </source>
</reference>
<dbReference type="InterPro" id="IPR036397">
    <property type="entry name" value="RNaseH_sf"/>
</dbReference>
<protein>
    <recommendedName>
        <fullName evidence="5">Reverse transcriptase zinc-binding domain-containing protein</fullName>
    </recommendedName>
</protein>
<feature type="domain" description="Reverse transcriptase zinc-binding" evidence="2">
    <location>
        <begin position="85"/>
        <end position="179"/>
    </location>
</feature>
<dbReference type="Gene3D" id="3.30.420.10">
    <property type="entry name" value="Ribonuclease H-like superfamily/Ribonuclease H"/>
    <property type="match status" value="1"/>
</dbReference>
<dbReference type="EnsemblPlants" id="AUR62014818-RA">
    <property type="protein sequence ID" value="AUR62014818-RA:cds"/>
    <property type="gene ID" value="AUR62014818"/>
</dbReference>
<reference evidence="3" key="2">
    <citation type="submission" date="2021-03" db="UniProtKB">
        <authorList>
            <consortium name="EnsemblPlants"/>
        </authorList>
    </citation>
    <scope>IDENTIFICATION</scope>
</reference>
<evidence type="ECO:0008006" key="5">
    <source>
        <dbReference type="Google" id="ProtNLM"/>
    </source>
</evidence>
<dbReference type="Pfam" id="PF13456">
    <property type="entry name" value="RVT_3"/>
    <property type="match status" value="1"/>
</dbReference>
<dbReference type="Proteomes" id="UP000596660">
    <property type="component" value="Unplaced"/>
</dbReference>
<dbReference type="Pfam" id="PF13966">
    <property type="entry name" value="zf-RVT"/>
    <property type="match status" value="1"/>
</dbReference>
<organism evidence="3 4">
    <name type="scientific">Chenopodium quinoa</name>
    <name type="common">Quinoa</name>
    <dbReference type="NCBI Taxonomy" id="63459"/>
    <lineage>
        <taxon>Eukaryota</taxon>
        <taxon>Viridiplantae</taxon>
        <taxon>Streptophyta</taxon>
        <taxon>Embryophyta</taxon>
        <taxon>Tracheophyta</taxon>
        <taxon>Spermatophyta</taxon>
        <taxon>Magnoliopsida</taxon>
        <taxon>eudicotyledons</taxon>
        <taxon>Gunneridae</taxon>
        <taxon>Pentapetalae</taxon>
        <taxon>Caryophyllales</taxon>
        <taxon>Chenopodiaceae</taxon>
        <taxon>Chenopodioideae</taxon>
        <taxon>Atripliceae</taxon>
        <taxon>Chenopodium</taxon>
    </lineage>
</organism>
<dbReference type="PANTHER" id="PTHR47074:SF48">
    <property type="entry name" value="POLYNUCLEOTIDYL TRANSFERASE, RIBONUCLEASE H-LIKE SUPERFAMILY PROTEIN"/>
    <property type="match status" value="1"/>
</dbReference>
<dbReference type="CDD" id="cd06222">
    <property type="entry name" value="RNase_H_like"/>
    <property type="match status" value="1"/>
</dbReference>
<dbReference type="InterPro" id="IPR052929">
    <property type="entry name" value="RNase_H-like_EbsB-rel"/>
</dbReference>